<dbReference type="CDD" id="cd06261">
    <property type="entry name" value="TM_PBP2"/>
    <property type="match status" value="1"/>
</dbReference>
<dbReference type="EMBL" id="LHXS01000056">
    <property type="protein sequence ID" value="KXA96570.1"/>
    <property type="molecule type" value="Genomic_DNA"/>
</dbReference>
<dbReference type="InterPro" id="IPR035906">
    <property type="entry name" value="MetI-like_sf"/>
</dbReference>
<evidence type="ECO:0000313" key="10">
    <source>
        <dbReference type="Proteomes" id="UP000070414"/>
    </source>
</evidence>
<dbReference type="PANTHER" id="PTHR30151">
    <property type="entry name" value="ALKANE SULFONATE ABC TRANSPORTER-RELATED, MEMBRANE SUBUNIT"/>
    <property type="match status" value="1"/>
</dbReference>
<proteinExistence type="inferred from homology"/>
<dbReference type="Proteomes" id="UP000070414">
    <property type="component" value="Unassembled WGS sequence"/>
</dbReference>
<feature type="transmembrane region" description="Helical" evidence="7">
    <location>
        <begin position="7"/>
        <end position="29"/>
    </location>
</feature>
<accession>A0A133UR12</accession>
<evidence type="ECO:0000256" key="7">
    <source>
        <dbReference type="RuleBase" id="RU363032"/>
    </source>
</evidence>
<keyword evidence="10" id="KW-1185">Reference proteome</keyword>
<evidence type="ECO:0000256" key="2">
    <source>
        <dbReference type="ARBA" id="ARBA00022448"/>
    </source>
</evidence>
<evidence type="ECO:0000256" key="5">
    <source>
        <dbReference type="ARBA" id="ARBA00022989"/>
    </source>
</evidence>
<evidence type="ECO:0000259" key="8">
    <source>
        <dbReference type="PROSITE" id="PS50928"/>
    </source>
</evidence>
<feature type="transmembrane region" description="Helical" evidence="7">
    <location>
        <begin position="219"/>
        <end position="240"/>
    </location>
</feature>
<dbReference type="SUPFAM" id="SSF161098">
    <property type="entry name" value="MetI-like"/>
    <property type="match status" value="1"/>
</dbReference>
<keyword evidence="4 7" id="KW-0812">Transmembrane</keyword>
<keyword evidence="2 7" id="KW-0813">Transport</keyword>
<keyword evidence="6 7" id="KW-0472">Membrane</keyword>
<comment type="caution">
    <text evidence="9">The sequence shown here is derived from an EMBL/GenBank/DDBJ whole genome shotgun (WGS) entry which is preliminary data.</text>
</comment>
<dbReference type="AlphaFoldDB" id="A0A133UR12"/>
<organism evidence="9 10">
    <name type="scientific">candidate division MSBL1 archaeon SCGC-AAA259I14</name>
    <dbReference type="NCBI Taxonomy" id="1698268"/>
    <lineage>
        <taxon>Archaea</taxon>
        <taxon>Methanobacteriati</taxon>
        <taxon>Methanobacteriota</taxon>
        <taxon>candidate division MSBL1</taxon>
    </lineage>
</organism>
<comment type="similarity">
    <text evidence="7">Belongs to the binding-protein-dependent transport system permease family.</text>
</comment>
<gene>
    <name evidence="9" type="ORF">AKJ38_03060</name>
</gene>
<dbReference type="Gene3D" id="1.10.3720.10">
    <property type="entry name" value="MetI-like"/>
    <property type="match status" value="1"/>
</dbReference>
<evidence type="ECO:0000256" key="4">
    <source>
        <dbReference type="ARBA" id="ARBA00022692"/>
    </source>
</evidence>
<sequence>MRPIFRRIGGVGGGIFLLFLFWFILSLYAGKEALPYPHSTFTYLFFLIREGEIWNPISITLGRVGLGFFLTMLTGTGMGIVAGRTYLGDEVSSFYLPIWMSIPDLIIVFALIMVFGARTLFPSLAAVAIVTPFAATNIRDAMKGLPKSLIEISNSYNASLTQKIREIYIPYLIPSLVATSRIGFAIVWKIVFLAEVFGSASGLGYVVKMAFTVFNLKKLLSLLIIIVAIVIGLEQFLRMVENMVTKWRK</sequence>
<dbReference type="PANTHER" id="PTHR30151:SF0">
    <property type="entry name" value="ABC TRANSPORTER PERMEASE PROTEIN MJ0413-RELATED"/>
    <property type="match status" value="1"/>
</dbReference>
<evidence type="ECO:0000256" key="6">
    <source>
        <dbReference type="ARBA" id="ARBA00023136"/>
    </source>
</evidence>
<evidence type="ECO:0000256" key="1">
    <source>
        <dbReference type="ARBA" id="ARBA00004651"/>
    </source>
</evidence>
<keyword evidence="5 7" id="KW-1133">Transmembrane helix</keyword>
<reference evidence="9 10" key="1">
    <citation type="journal article" date="2016" name="Sci. Rep.">
        <title>Metabolic traits of an uncultured archaeal lineage -MSBL1- from brine pools of the Red Sea.</title>
        <authorList>
            <person name="Mwirichia R."/>
            <person name="Alam I."/>
            <person name="Rashid M."/>
            <person name="Vinu M."/>
            <person name="Ba-Alawi W."/>
            <person name="Anthony Kamau A."/>
            <person name="Kamanda Ngugi D."/>
            <person name="Goker M."/>
            <person name="Klenk H.P."/>
            <person name="Bajic V."/>
            <person name="Stingl U."/>
        </authorList>
    </citation>
    <scope>NUCLEOTIDE SEQUENCE [LARGE SCALE GENOMIC DNA]</scope>
    <source>
        <strain evidence="9">SCGC-AAA259I14</strain>
    </source>
</reference>
<comment type="subcellular location">
    <subcellularLocation>
        <location evidence="1 7">Cell membrane</location>
        <topology evidence="1 7">Multi-pass membrane protein</topology>
    </subcellularLocation>
</comment>
<name>A0A133UR12_9EURY</name>
<feature type="domain" description="ABC transmembrane type-1" evidence="8">
    <location>
        <begin position="57"/>
        <end position="235"/>
    </location>
</feature>
<evidence type="ECO:0000313" key="9">
    <source>
        <dbReference type="EMBL" id="KXA96570.1"/>
    </source>
</evidence>
<evidence type="ECO:0000256" key="3">
    <source>
        <dbReference type="ARBA" id="ARBA00022475"/>
    </source>
</evidence>
<feature type="transmembrane region" description="Helical" evidence="7">
    <location>
        <begin position="64"/>
        <end position="82"/>
    </location>
</feature>
<keyword evidence="3" id="KW-1003">Cell membrane</keyword>
<dbReference type="PATRIC" id="fig|1698268.3.peg.741"/>
<dbReference type="Pfam" id="PF00528">
    <property type="entry name" value="BPD_transp_1"/>
    <property type="match status" value="1"/>
</dbReference>
<dbReference type="InterPro" id="IPR000515">
    <property type="entry name" value="MetI-like"/>
</dbReference>
<feature type="transmembrane region" description="Helical" evidence="7">
    <location>
        <begin position="186"/>
        <end position="207"/>
    </location>
</feature>
<dbReference type="GO" id="GO:0005886">
    <property type="term" value="C:plasma membrane"/>
    <property type="evidence" value="ECO:0007669"/>
    <property type="project" value="UniProtKB-SubCell"/>
</dbReference>
<dbReference type="GO" id="GO:0055085">
    <property type="term" value="P:transmembrane transport"/>
    <property type="evidence" value="ECO:0007669"/>
    <property type="project" value="InterPro"/>
</dbReference>
<feature type="transmembrane region" description="Helical" evidence="7">
    <location>
        <begin position="94"/>
        <end position="114"/>
    </location>
</feature>
<dbReference type="PROSITE" id="PS50928">
    <property type="entry name" value="ABC_TM1"/>
    <property type="match status" value="1"/>
</dbReference>
<protein>
    <recommendedName>
        <fullName evidence="8">ABC transmembrane type-1 domain-containing protein</fullName>
    </recommendedName>
</protein>